<dbReference type="Gene3D" id="3.40.50.2000">
    <property type="entry name" value="Glycogen Phosphorylase B"/>
    <property type="match status" value="2"/>
</dbReference>
<proteinExistence type="predicted"/>
<gene>
    <name evidence="1" type="ORF">CVT63_00180</name>
</gene>
<name>A0A2N3G8L4_9ACTN</name>
<sequence>MISGKKLLMIIYYYPPIGGIGSLRTLKIAKYLPSLGWAPIVLTVSKNTLAVIACDEADGDLAGVTVFRTANPDLAFRLKKTMGMSIEQHSSQLTVLENAVFSDSLKARASDIMSQWIGIPDRMIDWYPFGRKQAFKLCERFKPSAVYSSSPPETTHLIAAAVKKRFGTPWLADMRDPWTNKINESRGRVPATLDKKLERLTLGRADGIIAVADGIIDQLGVTAPQGHAVLQPNGFDEDDFNSVAAIESDRLKLNILFAGRFNYPSRDPRPLLEALRRLRDAGRDISMMQFDYAGIDGKLLLELARKQGVESNVNVLGLVPHKESIARQKGASALFYIQWEPGGERYQSGKLLEYLGARRPVLALMPTPGKKSNEFMKSTRVGVIARNTDDVTGILGNWLDEFERTGTLAYNGDVEKISRYSSLNMVSNIADELNRISAP</sequence>
<dbReference type="EMBL" id="PHEX01000001">
    <property type="protein sequence ID" value="PKQ28968.1"/>
    <property type="molecule type" value="Genomic_DNA"/>
</dbReference>
<organism evidence="1 2">
    <name type="scientific">Candidatus Anoxymicrobium japonicum</name>
    <dbReference type="NCBI Taxonomy" id="2013648"/>
    <lineage>
        <taxon>Bacteria</taxon>
        <taxon>Bacillati</taxon>
        <taxon>Actinomycetota</taxon>
        <taxon>Candidatus Geothermincolia</taxon>
        <taxon>Candidatus Geothermincolales</taxon>
        <taxon>Candidatus Anoxymicrobiaceae</taxon>
        <taxon>Candidatus Anoxymicrobium</taxon>
    </lineage>
</organism>
<accession>A0A2N3G8L4</accession>
<evidence type="ECO:0008006" key="3">
    <source>
        <dbReference type="Google" id="ProtNLM"/>
    </source>
</evidence>
<reference evidence="1 2" key="1">
    <citation type="journal article" date="2017" name="ISME J.">
        <title>Potential for microbial H2 and metal transformations associated with novel bacteria and archaea in deep terrestrial subsurface sediments.</title>
        <authorList>
            <person name="Hernsdorf A.W."/>
            <person name="Amano Y."/>
            <person name="Miyakawa K."/>
            <person name="Ise K."/>
            <person name="Suzuki Y."/>
            <person name="Anantharaman K."/>
            <person name="Probst A."/>
            <person name="Burstein D."/>
            <person name="Thomas B.C."/>
            <person name="Banfield J.F."/>
        </authorList>
    </citation>
    <scope>NUCLEOTIDE SEQUENCE [LARGE SCALE GENOMIC DNA]</scope>
    <source>
        <strain evidence="1">HGW-Actinobacteria-3</strain>
    </source>
</reference>
<comment type="caution">
    <text evidence="1">The sequence shown here is derived from an EMBL/GenBank/DDBJ whole genome shotgun (WGS) entry which is preliminary data.</text>
</comment>
<evidence type="ECO:0000313" key="2">
    <source>
        <dbReference type="Proteomes" id="UP000233654"/>
    </source>
</evidence>
<protein>
    <recommendedName>
        <fullName evidence="3">Glycosyltransferase subfamily 4-like N-terminal domain-containing protein</fullName>
    </recommendedName>
</protein>
<dbReference type="Proteomes" id="UP000233654">
    <property type="component" value="Unassembled WGS sequence"/>
</dbReference>
<evidence type="ECO:0000313" key="1">
    <source>
        <dbReference type="EMBL" id="PKQ28968.1"/>
    </source>
</evidence>
<dbReference type="AlphaFoldDB" id="A0A2N3G8L4"/>
<dbReference type="SUPFAM" id="SSF53756">
    <property type="entry name" value="UDP-Glycosyltransferase/glycogen phosphorylase"/>
    <property type="match status" value="1"/>
</dbReference>